<keyword evidence="6 7" id="KW-0175">Coiled coil</keyword>
<keyword evidence="5 6" id="KW-0539">Nucleus</keyword>
<evidence type="ECO:0000256" key="3">
    <source>
        <dbReference type="ARBA" id="ARBA00022771"/>
    </source>
</evidence>
<gene>
    <name evidence="8" type="ORF">Sangu_0257200</name>
</gene>
<keyword evidence="6" id="KW-0833">Ubl conjugation pathway</keyword>
<reference evidence="8" key="2">
    <citation type="journal article" date="2024" name="Plant">
        <title>Genomic evolution and insights into agronomic trait innovations of Sesamum species.</title>
        <authorList>
            <person name="Miao H."/>
            <person name="Wang L."/>
            <person name="Qu L."/>
            <person name="Liu H."/>
            <person name="Sun Y."/>
            <person name="Le M."/>
            <person name="Wang Q."/>
            <person name="Wei S."/>
            <person name="Zheng Y."/>
            <person name="Lin W."/>
            <person name="Duan Y."/>
            <person name="Cao H."/>
            <person name="Xiong S."/>
            <person name="Wang X."/>
            <person name="Wei L."/>
            <person name="Li C."/>
            <person name="Ma Q."/>
            <person name="Ju M."/>
            <person name="Zhao R."/>
            <person name="Li G."/>
            <person name="Mu C."/>
            <person name="Tian Q."/>
            <person name="Mei H."/>
            <person name="Zhang T."/>
            <person name="Gao T."/>
            <person name="Zhang H."/>
        </authorList>
    </citation>
    <scope>NUCLEOTIDE SEQUENCE</scope>
    <source>
        <strain evidence="8">G01</strain>
    </source>
</reference>
<dbReference type="PANTHER" id="PTHR23163">
    <property type="entry name" value="RING FINGER PROTEIN-RELATED"/>
    <property type="match status" value="1"/>
</dbReference>
<dbReference type="GO" id="GO:0033503">
    <property type="term" value="C:HULC complex"/>
    <property type="evidence" value="ECO:0007669"/>
    <property type="project" value="TreeGrafter"/>
</dbReference>
<evidence type="ECO:0000256" key="7">
    <source>
        <dbReference type="SAM" id="Coils"/>
    </source>
</evidence>
<protein>
    <recommendedName>
        <fullName evidence="6">E3 ubiquitin protein ligase</fullName>
        <ecNumber evidence="6">2.3.2.27</ecNumber>
    </recommendedName>
</protein>
<reference evidence="8" key="1">
    <citation type="submission" date="2020-06" db="EMBL/GenBank/DDBJ databases">
        <authorList>
            <person name="Li T."/>
            <person name="Hu X."/>
            <person name="Zhang T."/>
            <person name="Song X."/>
            <person name="Zhang H."/>
            <person name="Dai N."/>
            <person name="Sheng W."/>
            <person name="Hou X."/>
            <person name="Wei L."/>
        </authorList>
    </citation>
    <scope>NUCLEOTIDE SEQUENCE</scope>
    <source>
        <strain evidence="8">G01</strain>
        <tissue evidence="8">Leaf</tissue>
    </source>
</reference>
<evidence type="ECO:0000256" key="2">
    <source>
        <dbReference type="ARBA" id="ARBA00022723"/>
    </source>
</evidence>
<dbReference type="GO" id="GO:0008270">
    <property type="term" value="F:zinc ion binding"/>
    <property type="evidence" value="ECO:0007669"/>
    <property type="project" value="UniProtKB-KW"/>
</dbReference>
<proteinExistence type="inferred from homology"/>
<organism evidence="8">
    <name type="scientific">Sesamum angustifolium</name>
    <dbReference type="NCBI Taxonomy" id="2727405"/>
    <lineage>
        <taxon>Eukaryota</taxon>
        <taxon>Viridiplantae</taxon>
        <taxon>Streptophyta</taxon>
        <taxon>Embryophyta</taxon>
        <taxon>Tracheophyta</taxon>
        <taxon>Spermatophyta</taxon>
        <taxon>Magnoliopsida</taxon>
        <taxon>eudicotyledons</taxon>
        <taxon>Gunneridae</taxon>
        <taxon>Pentapetalae</taxon>
        <taxon>asterids</taxon>
        <taxon>lamiids</taxon>
        <taxon>Lamiales</taxon>
        <taxon>Pedaliaceae</taxon>
        <taxon>Sesamum</taxon>
    </lineage>
</organism>
<sequence length="127" mass="14237">MARHSSSPPPDDNRPVDAAVLQYQNQKLVQQIETQKQELHDLESKIKELKEKQTSYDEILIQVNLLWTQLVDDIILLGAQAGAGQRAIPSLDRVESSRGSIPSCPSEDIFLCRLLETDAIKGNKNDE</sequence>
<dbReference type="GO" id="GO:0061630">
    <property type="term" value="F:ubiquitin protein ligase activity"/>
    <property type="evidence" value="ECO:0007669"/>
    <property type="project" value="UniProtKB-EC"/>
</dbReference>
<feature type="coiled-coil region" evidence="7">
    <location>
        <begin position="18"/>
        <end position="59"/>
    </location>
</feature>
<keyword evidence="2 6" id="KW-0479">Metal-binding</keyword>
<keyword evidence="3 6" id="KW-0863">Zinc-finger</keyword>
<comment type="similarity">
    <text evidence="6">Belongs to the BRE1 family.</text>
</comment>
<keyword evidence="6" id="KW-0808">Transferase</keyword>
<dbReference type="GO" id="GO:0006325">
    <property type="term" value="P:chromatin organization"/>
    <property type="evidence" value="ECO:0007669"/>
    <property type="project" value="UniProtKB-KW"/>
</dbReference>
<comment type="catalytic activity">
    <reaction evidence="6">
        <text>S-ubiquitinyl-[E2 ubiquitin-conjugating enzyme]-L-cysteine + [acceptor protein]-L-lysine = [E2 ubiquitin-conjugating enzyme]-L-cysteine + N(6)-ubiquitinyl-[acceptor protein]-L-lysine.</text>
        <dbReference type="EC" id="2.3.2.27"/>
    </reaction>
</comment>
<evidence type="ECO:0000256" key="6">
    <source>
        <dbReference type="RuleBase" id="RU365038"/>
    </source>
</evidence>
<evidence type="ECO:0000256" key="4">
    <source>
        <dbReference type="ARBA" id="ARBA00022833"/>
    </source>
</evidence>
<dbReference type="EMBL" id="JACGWK010000002">
    <property type="protein sequence ID" value="KAL0369391.1"/>
    <property type="molecule type" value="Genomic_DNA"/>
</dbReference>
<comment type="subcellular location">
    <subcellularLocation>
        <location evidence="1 6">Nucleus</location>
    </subcellularLocation>
</comment>
<dbReference type="GO" id="GO:0005634">
    <property type="term" value="C:nucleus"/>
    <property type="evidence" value="ECO:0007669"/>
    <property type="project" value="UniProtKB-SubCell"/>
</dbReference>
<name>A0AAW2QNS8_9LAMI</name>
<dbReference type="GO" id="GO:0016567">
    <property type="term" value="P:protein ubiquitination"/>
    <property type="evidence" value="ECO:0007669"/>
    <property type="project" value="UniProtKB-UniRule"/>
</dbReference>
<comment type="pathway">
    <text evidence="6">Protein modification; protein ubiquitination.</text>
</comment>
<evidence type="ECO:0000256" key="5">
    <source>
        <dbReference type="ARBA" id="ARBA00023242"/>
    </source>
</evidence>
<dbReference type="AlphaFoldDB" id="A0AAW2QNS8"/>
<dbReference type="EC" id="2.3.2.27" evidence="6"/>
<evidence type="ECO:0000256" key="1">
    <source>
        <dbReference type="ARBA" id="ARBA00004123"/>
    </source>
</evidence>
<keyword evidence="6" id="KW-0156">Chromatin regulator</keyword>
<dbReference type="InterPro" id="IPR013956">
    <property type="entry name" value="E3_ubiquit_lig_Bre1"/>
</dbReference>
<comment type="caution">
    <text evidence="8">The sequence shown here is derived from an EMBL/GenBank/DDBJ whole genome shotgun (WGS) entry which is preliminary data.</text>
</comment>
<evidence type="ECO:0000313" key="8">
    <source>
        <dbReference type="EMBL" id="KAL0369391.1"/>
    </source>
</evidence>
<accession>A0AAW2QNS8</accession>
<keyword evidence="4 6" id="KW-0862">Zinc</keyword>
<dbReference type="PANTHER" id="PTHR23163:SF8">
    <property type="entry name" value="E3 UBIQUITIN-PROTEIN LIGASE BRE1-LIKE 2"/>
    <property type="match status" value="1"/>
</dbReference>